<dbReference type="PANTHER" id="PTHR22715">
    <property type="entry name" value="TRANSFORMING GROWTH FACTOR BETA REGULATED GENE 1"/>
    <property type="match status" value="1"/>
</dbReference>
<dbReference type="InterPro" id="IPR003889">
    <property type="entry name" value="FYrich_C"/>
</dbReference>
<dbReference type="Proteomes" id="UP001346149">
    <property type="component" value="Unassembled WGS sequence"/>
</dbReference>
<dbReference type="GO" id="GO:0140993">
    <property type="term" value="F:histone modifying activity"/>
    <property type="evidence" value="ECO:0007669"/>
    <property type="project" value="UniProtKB-ARBA"/>
</dbReference>
<comment type="caution">
    <text evidence="4">The sequence shown here is derived from an EMBL/GenBank/DDBJ whole genome shotgun (WGS) entry which is preliminary data.</text>
</comment>
<sequence>MAKCPGERDVEPKVDDLEIISIGSLYRGPLDKKYWSCSRGKDRYPYPVGYHAVRFHEGNMCKMEICEASNGPMFVITSADGHSCFGETPTIAWEKFQRKGVLRKRIMHRKTFSCKFDGVEFFGFKNTSVQRLLRELVADVNGNVEQSLLSPKYCNEASLTEQKDECLVLCPYPDLSEALTRPLNPGKRTLKYGGRDKKFERAITSERPKDKIQTDVKITYSRRKRQKDSKNITVLPALEVNVDVKGTHETPTKPSSSSNISKAYEVPREVEEDLMLRAPVDEMDLLNSSRLKENVNEVAISVKVPAGIDDKDLFVNDSMDESQAHELSAAQGPTVDFLIESNPEEVDIGHSGGNSEKSMYDSACPEIATSMMTVLLPQALPLLEKFSKEKNKRNGKALVKDDTLNHRKMLENDVIDQTVNALSPVADATISRHGQVNLEDVSALDDFCYATGYLNHIATNPAPEISRNQEYVHQENNWDSLKDKDASVMTNFACYGREYPSNAKLMEDDLKPSVHFLAQNFHCDKLNLEQSDDENASMARSCGQQCKGQGPSIASFNSEAKGINDARILTVKADVETRNSGNENSLHIATPASPTRKYEPPLSERMVLRNSGSSYLMETCPVDRNLIAHKASQDSCDEQSNNSRYDTDKPLLGDTPSISCRENPMAKGKVDLDAVSNVSEKHTSTHISSAKGTSGSEVLSISIKKSHQSEHTGLELKKDTFESNSYMLCQTSTIELSECKSSVSDQDHEDSFYEISGDKIMQNELTGLFQLTGCYAHPLPILSLLLRHHSNEIYLCVQCGRSVDEVKILFLYKLLTEERGRGSPSFIGQTPFLAPISSPNTSGIMPERTCLQLTPDGQKLILLGNVKMPYCRERRISCQCPTCVSVSSDNNAVRIVQVNSGYSTVVVSLKMIDTILTMLVCEPNYIVATGESGRLHAWIMNPKWSGQIEEFDLLTNECVSPCIVDLKKVPDYASLVVGYNSHREFTLWDISRRTSLATFSALNTSVHHFFPISSLSWRWDSTTSKKYDMNEYINEIMGMAMKNPHECSGNHTSLQSEREEIAVWLLIAAVSNYEDDYRYNTSKEDAGDWWRLALLANNSIVLGSPLDSGGSVMAALSGFGVVGTRNGLVYLWELSTGNKIATLNHFKGNGVSCIATDDSASSILAIGGCNGDVVVYQRSNKGSSN</sequence>
<dbReference type="EMBL" id="JAXQNO010000020">
    <property type="protein sequence ID" value="KAK4772443.1"/>
    <property type="molecule type" value="Genomic_DNA"/>
</dbReference>
<dbReference type="AlphaFoldDB" id="A0AAN7QQL6"/>
<evidence type="ECO:0000256" key="2">
    <source>
        <dbReference type="ARBA" id="ARBA00023242"/>
    </source>
</evidence>
<evidence type="ECO:0000313" key="5">
    <source>
        <dbReference type="Proteomes" id="UP001346149"/>
    </source>
</evidence>
<comment type="subcellular location">
    <subcellularLocation>
        <location evidence="1">Nucleus</location>
    </subcellularLocation>
</comment>
<reference evidence="4 5" key="1">
    <citation type="journal article" date="2023" name="Hortic Res">
        <title>Pangenome of water caltrop reveals structural variations and asymmetric subgenome divergence after allopolyploidization.</title>
        <authorList>
            <person name="Zhang X."/>
            <person name="Chen Y."/>
            <person name="Wang L."/>
            <person name="Yuan Y."/>
            <person name="Fang M."/>
            <person name="Shi L."/>
            <person name="Lu R."/>
            <person name="Comes H.P."/>
            <person name="Ma Y."/>
            <person name="Chen Y."/>
            <person name="Huang G."/>
            <person name="Zhou Y."/>
            <person name="Zheng Z."/>
            <person name="Qiu Y."/>
        </authorList>
    </citation>
    <scope>NUCLEOTIDE SEQUENCE [LARGE SCALE GENOMIC DNA]</scope>
    <source>
        <strain evidence="4">F231</strain>
    </source>
</reference>
<dbReference type="InterPro" id="IPR040092">
    <property type="entry name" value="TBRG1"/>
</dbReference>
<dbReference type="Gene3D" id="3.30.160.360">
    <property type="match status" value="1"/>
</dbReference>
<dbReference type="GO" id="GO:0051726">
    <property type="term" value="P:regulation of cell cycle"/>
    <property type="evidence" value="ECO:0007669"/>
    <property type="project" value="TreeGrafter"/>
</dbReference>
<gene>
    <name evidence="4" type="ORF">SAY86_014218</name>
</gene>
<feature type="region of interest" description="Disordered" evidence="3">
    <location>
        <begin position="632"/>
        <end position="657"/>
    </location>
</feature>
<keyword evidence="2" id="KW-0539">Nucleus</keyword>
<dbReference type="InterPro" id="IPR036322">
    <property type="entry name" value="WD40_repeat_dom_sf"/>
</dbReference>
<organism evidence="4 5">
    <name type="scientific">Trapa natans</name>
    <name type="common">Water chestnut</name>
    <dbReference type="NCBI Taxonomy" id="22666"/>
    <lineage>
        <taxon>Eukaryota</taxon>
        <taxon>Viridiplantae</taxon>
        <taxon>Streptophyta</taxon>
        <taxon>Embryophyta</taxon>
        <taxon>Tracheophyta</taxon>
        <taxon>Spermatophyta</taxon>
        <taxon>Magnoliopsida</taxon>
        <taxon>eudicotyledons</taxon>
        <taxon>Gunneridae</taxon>
        <taxon>Pentapetalae</taxon>
        <taxon>rosids</taxon>
        <taxon>malvids</taxon>
        <taxon>Myrtales</taxon>
        <taxon>Lythraceae</taxon>
        <taxon>Trapa</taxon>
    </lineage>
</organism>
<dbReference type="PANTHER" id="PTHR22715:SF1">
    <property type="entry name" value="DNA BINDING PROTEIN"/>
    <property type="match status" value="1"/>
</dbReference>
<dbReference type="InterPro" id="IPR015943">
    <property type="entry name" value="WD40/YVTN_repeat-like_dom_sf"/>
</dbReference>
<accession>A0AAN7QQL6</accession>
<keyword evidence="5" id="KW-1185">Reference proteome</keyword>
<evidence type="ECO:0000313" key="4">
    <source>
        <dbReference type="EMBL" id="KAK4772443.1"/>
    </source>
</evidence>
<dbReference type="PROSITE" id="PS51543">
    <property type="entry name" value="FYRC"/>
    <property type="match status" value="1"/>
</dbReference>
<dbReference type="Gene3D" id="2.130.10.10">
    <property type="entry name" value="YVTN repeat-like/Quinoprotein amine dehydrogenase"/>
    <property type="match status" value="2"/>
</dbReference>
<feature type="region of interest" description="Disordered" evidence="3">
    <location>
        <begin position="579"/>
        <end position="600"/>
    </location>
</feature>
<name>A0AAN7QQL6_TRANT</name>
<dbReference type="GO" id="GO:0048731">
    <property type="term" value="P:system development"/>
    <property type="evidence" value="ECO:0007669"/>
    <property type="project" value="UniProtKB-ARBA"/>
</dbReference>
<dbReference type="PROSITE" id="PS51542">
    <property type="entry name" value="FYRN"/>
    <property type="match status" value="1"/>
</dbReference>
<evidence type="ECO:0000256" key="1">
    <source>
        <dbReference type="ARBA" id="ARBA00004123"/>
    </source>
</evidence>
<dbReference type="InterPro" id="IPR003888">
    <property type="entry name" value="FYrich_N"/>
</dbReference>
<dbReference type="GO" id="GO:0005634">
    <property type="term" value="C:nucleus"/>
    <property type="evidence" value="ECO:0007669"/>
    <property type="project" value="UniProtKB-SubCell"/>
</dbReference>
<protein>
    <submittedName>
        <fullName evidence="4">Uncharacterized protein</fullName>
    </submittedName>
</protein>
<evidence type="ECO:0000256" key="3">
    <source>
        <dbReference type="SAM" id="MobiDB-lite"/>
    </source>
</evidence>
<dbReference type="SUPFAM" id="SSF50978">
    <property type="entry name" value="WD40 repeat-like"/>
    <property type="match status" value="1"/>
</dbReference>
<proteinExistence type="predicted"/>